<name>A0ABP7XCB7_9ACTN</name>
<feature type="compositionally biased region" description="Low complexity" evidence="2">
    <location>
        <begin position="346"/>
        <end position="379"/>
    </location>
</feature>
<dbReference type="EMBL" id="BAAAZH010000005">
    <property type="protein sequence ID" value="GAA4110660.1"/>
    <property type="molecule type" value="Genomic_DNA"/>
</dbReference>
<dbReference type="InterPro" id="IPR004474">
    <property type="entry name" value="LytR_CpsA_psr"/>
</dbReference>
<evidence type="ECO:0000313" key="4">
    <source>
        <dbReference type="EMBL" id="GAA4110660.1"/>
    </source>
</evidence>
<evidence type="ECO:0000256" key="1">
    <source>
        <dbReference type="ARBA" id="ARBA00006068"/>
    </source>
</evidence>
<dbReference type="RefSeq" id="WP_344731728.1">
    <property type="nucleotide sequence ID" value="NZ_BAAAZH010000005.1"/>
</dbReference>
<dbReference type="InterPro" id="IPR050922">
    <property type="entry name" value="LytR/CpsA/Psr_CW_biosynth"/>
</dbReference>
<sequence>MSRRKLGRRRAPRPHHHVVLKVILASQLCLAILTATTVVLAYRHLNGNIDGEDLSAQVTVDPVKMKVEGPKEPLNILVMGSDNRDGAGNDIDGLTGGGQRSDTTILIHISADRKDAYAVSIPRDLMVPRPECRGSDGASIPGADIDIFNAAFSLGGPACTISTIGALTGVHIDHWVVVDFHGFEGMVDAVGGVEVCIPREVDDREHGIFFNAGTQVLKGREALNYVRERYVLSANSDIGRMKRQQAFMASMINKVFSAGTLSRPDRVFRFLNAATSSLTVDKGLENVGKLVDLAGEFSDTGLSNIRFVTVPFTTYEPDPNRLALLPAAKELWRRIRLDEPLGRQFSSSSISAAAPPGTTPTTGPSATPSDGSSPSASPTEGATTSAEARAEALANGLCA</sequence>
<gene>
    <name evidence="4" type="ORF">GCM10022215_05950</name>
</gene>
<feature type="region of interest" description="Disordered" evidence="2">
    <location>
        <begin position="346"/>
        <end position="399"/>
    </location>
</feature>
<proteinExistence type="inferred from homology"/>
<dbReference type="Gene3D" id="3.40.630.190">
    <property type="entry name" value="LCP protein"/>
    <property type="match status" value="1"/>
</dbReference>
<dbReference type="Pfam" id="PF03816">
    <property type="entry name" value="LytR_cpsA_psr"/>
    <property type="match status" value="1"/>
</dbReference>
<keyword evidence="5" id="KW-1185">Reference proteome</keyword>
<reference evidence="5" key="1">
    <citation type="journal article" date="2019" name="Int. J. Syst. Evol. Microbiol.">
        <title>The Global Catalogue of Microorganisms (GCM) 10K type strain sequencing project: providing services to taxonomists for standard genome sequencing and annotation.</title>
        <authorList>
            <consortium name="The Broad Institute Genomics Platform"/>
            <consortium name="The Broad Institute Genome Sequencing Center for Infectious Disease"/>
            <person name="Wu L."/>
            <person name="Ma J."/>
        </authorList>
    </citation>
    <scope>NUCLEOTIDE SEQUENCE [LARGE SCALE GENOMIC DNA]</scope>
    <source>
        <strain evidence="5">JCM 16703</strain>
    </source>
</reference>
<dbReference type="PANTHER" id="PTHR33392">
    <property type="entry name" value="POLYISOPRENYL-TEICHOIC ACID--PEPTIDOGLYCAN TEICHOIC ACID TRANSFERASE TAGU"/>
    <property type="match status" value="1"/>
</dbReference>
<dbReference type="PANTHER" id="PTHR33392:SF6">
    <property type="entry name" value="POLYISOPRENYL-TEICHOIC ACID--PEPTIDOGLYCAN TEICHOIC ACID TRANSFERASE TAGU"/>
    <property type="match status" value="1"/>
</dbReference>
<dbReference type="NCBIfam" id="TIGR00350">
    <property type="entry name" value="lytR_cpsA_psr"/>
    <property type="match status" value="1"/>
</dbReference>
<protein>
    <submittedName>
        <fullName evidence="4">LCP family protein</fullName>
    </submittedName>
</protein>
<feature type="domain" description="Cell envelope-related transcriptional attenuator" evidence="3">
    <location>
        <begin position="100"/>
        <end position="255"/>
    </location>
</feature>
<evidence type="ECO:0000313" key="5">
    <source>
        <dbReference type="Proteomes" id="UP001501495"/>
    </source>
</evidence>
<evidence type="ECO:0000256" key="2">
    <source>
        <dbReference type="SAM" id="MobiDB-lite"/>
    </source>
</evidence>
<organism evidence="4 5">
    <name type="scientific">Nocardioides fonticola</name>
    <dbReference type="NCBI Taxonomy" id="450363"/>
    <lineage>
        <taxon>Bacteria</taxon>
        <taxon>Bacillati</taxon>
        <taxon>Actinomycetota</taxon>
        <taxon>Actinomycetes</taxon>
        <taxon>Propionibacteriales</taxon>
        <taxon>Nocardioidaceae</taxon>
        <taxon>Nocardioides</taxon>
    </lineage>
</organism>
<accession>A0ABP7XCB7</accession>
<dbReference type="Proteomes" id="UP001501495">
    <property type="component" value="Unassembled WGS sequence"/>
</dbReference>
<evidence type="ECO:0000259" key="3">
    <source>
        <dbReference type="Pfam" id="PF03816"/>
    </source>
</evidence>
<comment type="caution">
    <text evidence="4">The sequence shown here is derived from an EMBL/GenBank/DDBJ whole genome shotgun (WGS) entry which is preliminary data.</text>
</comment>
<comment type="similarity">
    <text evidence="1">Belongs to the LytR/CpsA/Psr (LCP) family.</text>
</comment>